<dbReference type="AlphaFoldDB" id="A0A8H6MDE6"/>
<dbReference type="OrthoDB" id="2574879at2759"/>
<dbReference type="EMBL" id="JACGCI010000009">
    <property type="protein sequence ID" value="KAF6761794.1"/>
    <property type="molecule type" value="Genomic_DNA"/>
</dbReference>
<reference evidence="2 3" key="1">
    <citation type="submission" date="2020-07" db="EMBL/GenBank/DDBJ databases">
        <title>Comparative genomics of pyrophilous fungi reveals a link between fire events and developmental genes.</title>
        <authorList>
            <consortium name="DOE Joint Genome Institute"/>
            <person name="Steindorff A.S."/>
            <person name="Carver A."/>
            <person name="Calhoun S."/>
            <person name="Stillman K."/>
            <person name="Liu H."/>
            <person name="Lipzen A."/>
            <person name="Pangilinan J."/>
            <person name="Labutti K."/>
            <person name="Bruns T.D."/>
            <person name="Grigoriev I.V."/>
        </authorList>
    </citation>
    <scope>NUCLEOTIDE SEQUENCE [LARGE SCALE GENOMIC DNA]</scope>
    <source>
        <strain evidence="2 3">CBS 144469</strain>
    </source>
</reference>
<organism evidence="2 3">
    <name type="scientific">Ephemerocybe angulata</name>
    <dbReference type="NCBI Taxonomy" id="980116"/>
    <lineage>
        <taxon>Eukaryota</taxon>
        <taxon>Fungi</taxon>
        <taxon>Dikarya</taxon>
        <taxon>Basidiomycota</taxon>
        <taxon>Agaricomycotina</taxon>
        <taxon>Agaricomycetes</taxon>
        <taxon>Agaricomycetidae</taxon>
        <taxon>Agaricales</taxon>
        <taxon>Agaricineae</taxon>
        <taxon>Psathyrellaceae</taxon>
        <taxon>Ephemerocybe</taxon>
    </lineage>
</organism>
<evidence type="ECO:0000313" key="3">
    <source>
        <dbReference type="Proteomes" id="UP000521943"/>
    </source>
</evidence>
<feature type="region of interest" description="Disordered" evidence="1">
    <location>
        <begin position="180"/>
        <end position="212"/>
    </location>
</feature>
<proteinExistence type="predicted"/>
<name>A0A8H6MDE6_9AGAR</name>
<evidence type="ECO:0000256" key="1">
    <source>
        <dbReference type="SAM" id="MobiDB-lite"/>
    </source>
</evidence>
<feature type="region of interest" description="Disordered" evidence="1">
    <location>
        <begin position="1"/>
        <end position="26"/>
    </location>
</feature>
<accession>A0A8H6MDE6</accession>
<protein>
    <submittedName>
        <fullName evidence="2">Uncharacterized protein</fullName>
    </submittedName>
</protein>
<feature type="compositionally biased region" description="Basic and acidic residues" evidence="1">
    <location>
        <begin position="190"/>
        <end position="207"/>
    </location>
</feature>
<keyword evidence="3" id="KW-1185">Reference proteome</keyword>
<gene>
    <name evidence="2" type="ORF">DFP72DRAFT_630945</name>
</gene>
<dbReference type="Proteomes" id="UP000521943">
    <property type="component" value="Unassembled WGS sequence"/>
</dbReference>
<evidence type="ECO:0000313" key="2">
    <source>
        <dbReference type="EMBL" id="KAF6761794.1"/>
    </source>
</evidence>
<comment type="caution">
    <text evidence="2">The sequence shown here is derived from an EMBL/GenBank/DDBJ whole genome shotgun (WGS) entry which is preliminary data.</text>
</comment>
<sequence>MDIEDSTHSPMDVDESARSTRTRALTSGQERRLVSYLDDRFTECARNFKKRAEVSSTLRTLPQYLEEARHLMALILQIPPIDPSTSLRTFYLLRLTGDVLSDIPKYGLFKPTSTSDTLDSDPPPLPEARIDLYQVRGVLRDLLDFLDDLDQAWLAVLQGLAWVPESAEGSGFVDLHYVTAEPPSENDSEPEGRASNGRDENESEGRKTTLPSQTDITRLKSLLLGGESAVEDWLLNEKIAVQPGARDDSNDLTGLLDKMGLLDGFDAIFTATLDFLGGFGGEDVEDLGEEIPMSEPVTVHTI</sequence>